<feature type="transmembrane region" description="Helical" evidence="1">
    <location>
        <begin position="181"/>
        <end position="206"/>
    </location>
</feature>
<dbReference type="InterPro" id="IPR004704">
    <property type="entry name" value="PTS_IID_man"/>
</dbReference>
<proteinExistence type="predicted"/>
<gene>
    <name evidence="2" type="primary">manZ_10</name>
    <name evidence="2" type="ORF">SDC9_115497</name>
</gene>
<dbReference type="Pfam" id="PF03613">
    <property type="entry name" value="EIID-AGA"/>
    <property type="match status" value="1"/>
</dbReference>
<dbReference type="PANTHER" id="PTHR32502:SF23">
    <property type="entry name" value="TRANSPORT PROTEIN, PTS SYSTEM"/>
    <property type="match status" value="1"/>
</dbReference>
<dbReference type="InterPro" id="IPR050303">
    <property type="entry name" value="GatZ_KbaZ_carbometab"/>
</dbReference>
<evidence type="ECO:0000313" key="2">
    <source>
        <dbReference type="EMBL" id="MPM68564.1"/>
    </source>
</evidence>
<sequence>MKLTRDLSKDEKKLLRGTYWRSFTLYAAVSPAKQGASGYCYAMIPWIERFYKTEEDKRAALVRHIAYFNTTVPMSSFIMGLTASMEKQNSESEDFDVNSINAIKSSLMGPLAGIGDSFFWGVLRVVAAGIAVGMAQAGNILAPFVFLLIFNIPAQLVRYYGGFLGYTLGSTYISKVYESGLIHILTKAASIVGLMMVGGMTSKLVVFQTTVSMSMGGTSVLELQDMLDQIFIGLIPLSLTLLCYYLLSRKVSINYLIFGVIGLGILISLLGIA</sequence>
<protein>
    <submittedName>
        <fullName evidence="2">PTS system mannose-specific EIID component</fullName>
    </submittedName>
</protein>
<dbReference type="GO" id="GO:0009401">
    <property type="term" value="P:phosphoenolpyruvate-dependent sugar phosphotransferase system"/>
    <property type="evidence" value="ECO:0007669"/>
    <property type="project" value="InterPro"/>
</dbReference>
<keyword evidence="1" id="KW-0472">Membrane</keyword>
<dbReference type="AlphaFoldDB" id="A0A645C3N0"/>
<reference evidence="2" key="1">
    <citation type="submission" date="2019-08" db="EMBL/GenBank/DDBJ databases">
        <authorList>
            <person name="Kucharzyk K."/>
            <person name="Murdoch R.W."/>
            <person name="Higgins S."/>
            <person name="Loffler F."/>
        </authorList>
    </citation>
    <scope>NUCLEOTIDE SEQUENCE</scope>
</reference>
<feature type="transmembrane region" description="Helical" evidence="1">
    <location>
        <begin position="253"/>
        <end position="272"/>
    </location>
</feature>
<comment type="caution">
    <text evidence="2">The sequence shown here is derived from an EMBL/GenBank/DDBJ whole genome shotgun (WGS) entry which is preliminary data.</text>
</comment>
<name>A0A645C3N0_9ZZZZ</name>
<dbReference type="PROSITE" id="PS51108">
    <property type="entry name" value="PTS_EIID"/>
    <property type="match status" value="1"/>
</dbReference>
<keyword evidence="1" id="KW-0812">Transmembrane</keyword>
<feature type="transmembrane region" description="Helical" evidence="1">
    <location>
        <begin position="65"/>
        <end position="85"/>
    </location>
</feature>
<keyword evidence="1" id="KW-1133">Transmembrane helix</keyword>
<organism evidence="2">
    <name type="scientific">bioreactor metagenome</name>
    <dbReference type="NCBI Taxonomy" id="1076179"/>
    <lineage>
        <taxon>unclassified sequences</taxon>
        <taxon>metagenomes</taxon>
        <taxon>ecological metagenomes</taxon>
    </lineage>
</organism>
<evidence type="ECO:0000256" key="1">
    <source>
        <dbReference type="SAM" id="Phobius"/>
    </source>
</evidence>
<dbReference type="PANTHER" id="PTHR32502">
    <property type="entry name" value="N-ACETYLGALACTOSAMINE PERMEASE II COMPONENT-RELATED"/>
    <property type="match status" value="1"/>
</dbReference>
<dbReference type="EMBL" id="VSSQ01022324">
    <property type="protein sequence ID" value="MPM68564.1"/>
    <property type="molecule type" value="Genomic_DNA"/>
</dbReference>
<accession>A0A645C3N0</accession>
<dbReference type="GO" id="GO:0005886">
    <property type="term" value="C:plasma membrane"/>
    <property type="evidence" value="ECO:0007669"/>
    <property type="project" value="TreeGrafter"/>
</dbReference>
<feature type="transmembrane region" description="Helical" evidence="1">
    <location>
        <begin position="227"/>
        <end position="247"/>
    </location>
</feature>